<dbReference type="KEGG" id="csto:CGC58_07680"/>
<keyword evidence="1" id="KW-0813">Transport</keyword>
<name>A0A250FX96_9FLAO</name>
<evidence type="ECO:0000256" key="1">
    <source>
        <dbReference type="PROSITE-ProRule" id="PRU01360"/>
    </source>
</evidence>
<sequence>MEKLFSTKRSKILFCKMVLLVLFLATDEIAYAGGEGVGSKFSTFQVATQQNKKITGTVTDENGVPLPGVSVVVKNTTRGTSTNFDGKYEILVRQGEVLEYHFVGFATQEKRIGGGNQLIINIILKEQAEQLGDVVVVGFGTQKKESVVSSVSTVKGTDLRLPTRSLTNNLAGQVSGLIAIQRKGEPGYDESEFYIRGISSFASGAAISPLVLVDGVPRSMNDIEPDEIESFTLLKDAAATSVYGAEGANGVVLITSKRGKNQTTQISYRGEYGLLSPTRLPSFLDAPNYMRIYNEALQNSGNSPIFTEDIIAKHASGIDPDLYPNVNWMSLIKNTTSNVRHTLNFRGGGEKARFFISGAFYNESGLFRGNPKAEYNNNIGLNRYNLRSNVDFNVTPTTLLRVDLSGQYLETNYPAPGVGTNGLLQRISTAPPYLFPMVYSDGTNAAHPRNSNNRINPYNLLMESGYAKEWRSMLQSNVIIEQKLDVITKGLTAKGSVSYDSNATYLMNRAKTPPQFTASGRDDKGNLIFSKVVDEVKFGEPSESNRGNKKIYIEGSLNYKRLFSDKHDVTGMLLYYRKEAQTHDQALAFRKEAYIGRATYMYDRRYSIEGSFGFTGSEAFSKENRFGFFPAIGLSWIVSNEKFFEGISNTINDLKFRASYGKTGNDNTGGARFLYRGTYSNAGGYHIGIGGSGPLNNMSGLAEGRFEAPAIGWEIEDKRNIGIDISLFRNRITLTADYFDNERHSILLQRRTVPEHTGFRDRPWQNYGRVSNKGFDASLSIRHNFTDDFSVGARGNFTYARNKILEYDEVPQKYEWMNVTGRRINLPRIYIAEGLYQESDFDITTDPATGAKQYALKSGLPVSTISSGVLPGDIKYKDLNGDGQINDYDRTYDVSNPTVPEIIYGFGANMEYKNFYVNVFFQGAGNVSTILGSSNPQGFFPFKYGVDESSLRSEVTNRWTAENPSEDVLFPRLRNVAFNHNEQASTWWLRDASFIRLKNVEIGYRLPKEVLKILKMSSGRFYLIGNNLHVWDKVKMWDPEMGNDNAGMNYPLSKSYTFGVEFSF</sequence>
<comment type="subcellular location">
    <subcellularLocation>
        <location evidence="1">Cell outer membrane</location>
        <topology evidence="1">Multi-pass membrane protein</topology>
    </subcellularLocation>
</comment>
<evidence type="ECO:0000259" key="3">
    <source>
        <dbReference type="Pfam" id="PF07715"/>
    </source>
</evidence>
<keyword evidence="1" id="KW-0998">Cell outer membrane</keyword>
<dbReference type="InterPro" id="IPR039426">
    <property type="entry name" value="TonB-dep_rcpt-like"/>
</dbReference>
<dbReference type="Gene3D" id="2.170.130.10">
    <property type="entry name" value="TonB-dependent receptor, plug domain"/>
    <property type="match status" value="1"/>
</dbReference>
<keyword evidence="1" id="KW-0812">Transmembrane</keyword>
<keyword evidence="1" id="KW-1134">Transmembrane beta strand</keyword>
<feature type="chain" id="PRO_5012919444" evidence="2">
    <location>
        <begin position="33"/>
        <end position="1064"/>
    </location>
</feature>
<accession>A0A250FX96</accession>
<dbReference type="NCBIfam" id="TIGR04057">
    <property type="entry name" value="SusC_RagA_signa"/>
    <property type="match status" value="1"/>
</dbReference>
<dbReference type="Gene3D" id="2.60.40.1120">
    <property type="entry name" value="Carboxypeptidase-like, regulatory domain"/>
    <property type="match status" value="1"/>
</dbReference>
<dbReference type="GO" id="GO:0009279">
    <property type="term" value="C:cell outer membrane"/>
    <property type="evidence" value="ECO:0007669"/>
    <property type="project" value="UniProtKB-SubCell"/>
</dbReference>
<dbReference type="OrthoDB" id="9768177at2"/>
<evidence type="ECO:0000313" key="5">
    <source>
        <dbReference type="Proteomes" id="UP000217348"/>
    </source>
</evidence>
<keyword evidence="1" id="KW-0472">Membrane</keyword>
<dbReference type="PROSITE" id="PS52016">
    <property type="entry name" value="TONB_DEPENDENT_REC_3"/>
    <property type="match status" value="1"/>
</dbReference>
<dbReference type="EMBL" id="CP022387">
    <property type="protein sequence ID" value="ATA89621.1"/>
    <property type="molecule type" value="Genomic_DNA"/>
</dbReference>
<keyword evidence="2" id="KW-0732">Signal</keyword>
<dbReference type="NCBIfam" id="TIGR04056">
    <property type="entry name" value="OMP_RagA_SusC"/>
    <property type="match status" value="1"/>
</dbReference>
<dbReference type="SUPFAM" id="SSF49464">
    <property type="entry name" value="Carboxypeptidase regulatory domain-like"/>
    <property type="match status" value="1"/>
</dbReference>
<dbReference type="Pfam" id="PF13715">
    <property type="entry name" value="CarbopepD_reg_2"/>
    <property type="match status" value="1"/>
</dbReference>
<dbReference type="Proteomes" id="UP000217348">
    <property type="component" value="Chromosome"/>
</dbReference>
<reference evidence="5" key="1">
    <citation type="submission" date="2017-06" db="EMBL/GenBank/DDBJ databases">
        <title>Capnocytophaga spp. assemblies.</title>
        <authorList>
            <person name="Gulvik C.A."/>
        </authorList>
    </citation>
    <scope>NUCLEOTIDE SEQUENCE [LARGE SCALE GENOMIC DNA]</scope>
    <source>
        <strain evidence="5">H2177</strain>
    </source>
</reference>
<dbReference type="RefSeq" id="WP_095896195.1">
    <property type="nucleotide sequence ID" value="NZ_CP022387.1"/>
</dbReference>
<evidence type="ECO:0000313" key="4">
    <source>
        <dbReference type="EMBL" id="ATA89621.1"/>
    </source>
</evidence>
<dbReference type="InterPro" id="IPR012910">
    <property type="entry name" value="Plug_dom"/>
</dbReference>
<dbReference type="InterPro" id="IPR037066">
    <property type="entry name" value="Plug_dom_sf"/>
</dbReference>
<dbReference type="InterPro" id="IPR008969">
    <property type="entry name" value="CarboxyPept-like_regulatory"/>
</dbReference>
<dbReference type="FunFam" id="2.170.130.10:FF:000003">
    <property type="entry name" value="SusC/RagA family TonB-linked outer membrane protein"/>
    <property type="match status" value="1"/>
</dbReference>
<dbReference type="Pfam" id="PF07715">
    <property type="entry name" value="Plug"/>
    <property type="match status" value="1"/>
</dbReference>
<feature type="domain" description="TonB-dependent receptor plug" evidence="3">
    <location>
        <begin position="144"/>
        <end position="251"/>
    </location>
</feature>
<gene>
    <name evidence="4" type="ORF">CGC58_07680</name>
</gene>
<proteinExistence type="inferred from homology"/>
<comment type="similarity">
    <text evidence="1">Belongs to the TonB-dependent receptor family.</text>
</comment>
<dbReference type="InterPro" id="IPR023996">
    <property type="entry name" value="TonB-dep_OMP_SusC/RagA"/>
</dbReference>
<dbReference type="InterPro" id="IPR023997">
    <property type="entry name" value="TonB-dep_OMP_SusC/RagA_CS"/>
</dbReference>
<feature type="signal peptide" evidence="2">
    <location>
        <begin position="1"/>
        <end position="32"/>
    </location>
</feature>
<dbReference type="AlphaFoldDB" id="A0A250FX96"/>
<protein>
    <submittedName>
        <fullName evidence="4">SusC/RagA family TonB-linked outer membrane protein</fullName>
    </submittedName>
</protein>
<organism evidence="4 5">
    <name type="scientific">Capnocytophaga stomatis</name>
    <dbReference type="NCBI Taxonomy" id="1848904"/>
    <lineage>
        <taxon>Bacteria</taxon>
        <taxon>Pseudomonadati</taxon>
        <taxon>Bacteroidota</taxon>
        <taxon>Flavobacteriia</taxon>
        <taxon>Flavobacteriales</taxon>
        <taxon>Flavobacteriaceae</taxon>
        <taxon>Capnocytophaga</taxon>
    </lineage>
</organism>
<evidence type="ECO:0000256" key="2">
    <source>
        <dbReference type="SAM" id="SignalP"/>
    </source>
</evidence>
<dbReference type="SUPFAM" id="SSF56935">
    <property type="entry name" value="Porins"/>
    <property type="match status" value="1"/>
</dbReference>